<dbReference type="PANTHER" id="PTHR31793:SF24">
    <property type="entry name" value="LONG-CHAIN ACYL-COA THIOESTERASE FADM"/>
    <property type="match status" value="1"/>
</dbReference>
<name>A0ABT4SDR4_9ACTN</name>
<dbReference type="RefSeq" id="WP_270156190.1">
    <property type="nucleotide sequence ID" value="NZ_JAPNNL010000067.1"/>
</dbReference>
<dbReference type="InterPro" id="IPR029069">
    <property type="entry name" value="HotDog_dom_sf"/>
</dbReference>
<accession>A0ABT4SDR4</accession>
<evidence type="ECO:0000259" key="1">
    <source>
        <dbReference type="Pfam" id="PF03061"/>
    </source>
</evidence>
<gene>
    <name evidence="2" type="ORF">OUY22_18145</name>
</gene>
<dbReference type="Gene3D" id="3.10.129.10">
    <property type="entry name" value="Hotdog Thioesterase"/>
    <property type="match status" value="1"/>
</dbReference>
<dbReference type="Proteomes" id="UP001144036">
    <property type="component" value="Unassembled WGS sequence"/>
</dbReference>
<dbReference type="PANTHER" id="PTHR31793">
    <property type="entry name" value="4-HYDROXYBENZOYL-COA THIOESTERASE FAMILY MEMBER"/>
    <property type="match status" value="1"/>
</dbReference>
<protein>
    <submittedName>
        <fullName evidence="2">Thioesterase family protein</fullName>
    </submittedName>
</protein>
<organism evidence="2 3">
    <name type="scientific">Nonomuraea corallina</name>
    <dbReference type="NCBI Taxonomy" id="2989783"/>
    <lineage>
        <taxon>Bacteria</taxon>
        <taxon>Bacillati</taxon>
        <taxon>Actinomycetota</taxon>
        <taxon>Actinomycetes</taxon>
        <taxon>Streptosporangiales</taxon>
        <taxon>Streptosporangiaceae</taxon>
        <taxon>Nonomuraea</taxon>
    </lineage>
</organism>
<reference evidence="2" key="1">
    <citation type="submission" date="2022-11" db="EMBL/GenBank/DDBJ databases">
        <title>Nonomuraea corallina sp. nov., a new species of the genus Nonomuraea isolated from sea side sediment in Thai sea.</title>
        <authorList>
            <person name="Ngamcharungchit C."/>
            <person name="Matsumoto A."/>
            <person name="Suriyachadkun C."/>
            <person name="Panbangred W."/>
            <person name="Inahashi Y."/>
            <person name="Intra B."/>
        </authorList>
    </citation>
    <scope>NUCLEOTIDE SEQUENCE</scope>
    <source>
        <strain evidence="2">MCN248</strain>
    </source>
</reference>
<dbReference type="InterPro" id="IPR006683">
    <property type="entry name" value="Thioestr_dom"/>
</dbReference>
<keyword evidence="3" id="KW-1185">Reference proteome</keyword>
<evidence type="ECO:0000313" key="2">
    <source>
        <dbReference type="EMBL" id="MDA0635347.1"/>
    </source>
</evidence>
<dbReference type="SUPFAM" id="SSF54637">
    <property type="entry name" value="Thioesterase/thiol ester dehydrase-isomerase"/>
    <property type="match status" value="1"/>
</dbReference>
<dbReference type="CDD" id="cd00586">
    <property type="entry name" value="4HBT"/>
    <property type="match status" value="1"/>
</dbReference>
<dbReference type="InterPro" id="IPR050563">
    <property type="entry name" value="4-hydroxybenzoyl-CoA_TE"/>
</dbReference>
<dbReference type="EMBL" id="JAPNNL010000067">
    <property type="protein sequence ID" value="MDA0635347.1"/>
    <property type="molecule type" value="Genomic_DNA"/>
</dbReference>
<comment type="caution">
    <text evidence="2">The sequence shown here is derived from an EMBL/GenBank/DDBJ whole genome shotgun (WGS) entry which is preliminary data.</text>
</comment>
<proteinExistence type="predicted"/>
<dbReference type="Pfam" id="PF03061">
    <property type="entry name" value="4HBT"/>
    <property type="match status" value="1"/>
</dbReference>
<feature type="domain" description="Thioesterase" evidence="1">
    <location>
        <begin position="20"/>
        <end position="104"/>
    </location>
</feature>
<evidence type="ECO:0000313" key="3">
    <source>
        <dbReference type="Proteomes" id="UP001144036"/>
    </source>
</evidence>
<sequence>MTDEGHYEPVHVHFDDLDLMGLLHNSRYSLLVERAIAAYWNRLGWTPDPATSAFKDVSFAVREFKITYRTPVTAAGELAVRLWIENMGSSSVVYGFLVLSADHETTYAEGYRAVVNLDPATFRPTPISAESRAAAEPLFLRATTPR</sequence>